<dbReference type="Proteomes" id="UP000789375">
    <property type="component" value="Unassembled WGS sequence"/>
</dbReference>
<proteinExistence type="predicted"/>
<feature type="region of interest" description="Disordered" evidence="1">
    <location>
        <begin position="19"/>
        <end position="46"/>
    </location>
</feature>
<sequence length="46" mass="5041">MLPEFMAVQIQLTSNLIFSASSPAPQPDPQKSQTMEMDSMLAEIDA</sequence>
<keyword evidence="3" id="KW-1185">Reference proteome</keyword>
<feature type="compositionally biased region" description="Low complexity" evidence="1">
    <location>
        <begin position="19"/>
        <end position="33"/>
    </location>
</feature>
<feature type="non-terminal residue" evidence="2">
    <location>
        <position position="46"/>
    </location>
</feature>
<protein>
    <submittedName>
        <fullName evidence="2">6428_t:CDS:1</fullName>
    </submittedName>
</protein>
<evidence type="ECO:0000313" key="2">
    <source>
        <dbReference type="EMBL" id="CAG8464698.1"/>
    </source>
</evidence>
<reference evidence="2" key="1">
    <citation type="submission" date="2021-06" db="EMBL/GenBank/DDBJ databases">
        <authorList>
            <person name="Kallberg Y."/>
            <person name="Tangrot J."/>
            <person name="Rosling A."/>
        </authorList>
    </citation>
    <scope>NUCLEOTIDE SEQUENCE</scope>
    <source>
        <strain evidence="2">87-6 pot B 2015</strain>
    </source>
</reference>
<evidence type="ECO:0000313" key="3">
    <source>
        <dbReference type="Proteomes" id="UP000789375"/>
    </source>
</evidence>
<accession>A0A9N8VUE2</accession>
<evidence type="ECO:0000256" key="1">
    <source>
        <dbReference type="SAM" id="MobiDB-lite"/>
    </source>
</evidence>
<dbReference type="AlphaFoldDB" id="A0A9N8VUE2"/>
<gene>
    <name evidence="2" type="ORF">FMOSSE_LOCUS2217</name>
</gene>
<organism evidence="2 3">
    <name type="scientific">Funneliformis mosseae</name>
    <name type="common">Endomycorrhizal fungus</name>
    <name type="synonym">Glomus mosseae</name>
    <dbReference type="NCBI Taxonomy" id="27381"/>
    <lineage>
        <taxon>Eukaryota</taxon>
        <taxon>Fungi</taxon>
        <taxon>Fungi incertae sedis</taxon>
        <taxon>Mucoromycota</taxon>
        <taxon>Glomeromycotina</taxon>
        <taxon>Glomeromycetes</taxon>
        <taxon>Glomerales</taxon>
        <taxon>Glomeraceae</taxon>
        <taxon>Funneliformis</taxon>
    </lineage>
</organism>
<name>A0A9N8VUE2_FUNMO</name>
<comment type="caution">
    <text evidence="2">The sequence shown here is derived from an EMBL/GenBank/DDBJ whole genome shotgun (WGS) entry which is preliminary data.</text>
</comment>
<dbReference type="EMBL" id="CAJVPP010000280">
    <property type="protein sequence ID" value="CAG8464698.1"/>
    <property type="molecule type" value="Genomic_DNA"/>
</dbReference>